<dbReference type="RefSeq" id="WP_185674796.1">
    <property type="nucleotide sequence ID" value="NZ_JACHVB010000014.1"/>
</dbReference>
<proteinExistence type="predicted"/>
<evidence type="ECO:0000313" key="3">
    <source>
        <dbReference type="Proteomes" id="UP000546464"/>
    </source>
</evidence>
<organism evidence="2 3">
    <name type="scientific">Ruficoccus amylovorans</name>
    <dbReference type="NCBI Taxonomy" id="1804625"/>
    <lineage>
        <taxon>Bacteria</taxon>
        <taxon>Pseudomonadati</taxon>
        <taxon>Verrucomicrobiota</taxon>
        <taxon>Opitutia</taxon>
        <taxon>Puniceicoccales</taxon>
        <taxon>Cerasicoccaceae</taxon>
        <taxon>Ruficoccus</taxon>
    </lineage>
</organism>
<dbReference type="Pfam" id="PF09356">
    <property type="entry name" value="Phage_BR0599"/>
    <property type="match status" value="1"/>
</dbReference>
<protein>
    <submittedName>
        <fullName evidence="2">Phage BR0599 family protein</fullName>
    </submittedName>
</protein>
<gene>
    <name evidence="2" type="ORF">H5P28_05940</name>
</gene>
<comment type="caution">
    <text evidence="2">The sequence shown here is derived from an EMBL/GenBank/DDBJ whole genome shotgun (WGS) entry which is preliminary data.</text>
</comment>
<dbReference type="AlphaFoldDB" id="A0A842HDZ2"/>
<keyword evidence="3" id="KW-1185">Reference proteome</keyword>
<dbReference type="Proteomes" id="UP000546464">
    <property type="component" value="Unassembled WGS sequence"/>
</dbReference>
<feature type="domain" description="Bacteriophage phiJL001 Gp84 C-terminal" evidence="1">
    <location>
        <begin position="394"/>
        <end position="473"/>
    </location>
</feature>
<dbReference type="InterPro" id="IPR018964">
    <property type="entry name" value="Phage_phiJL001_Gp84_C"/>
</dbReference>
<reference evidence="2 3" key="1">
    <citation type="submission" date="2020-07" db="EMBL/GenBank/DDBJ databases">
        <authorList>
            <person name="Feng X."/>
        </authorList>
    </citation>
    <scope>NUCLEOTIDE SEQUENCE [LARGE SCALE GENOMIC DNA]</scope>
    <source>
        <strain evidence="2 3">JCM31066</strain>
    </source>
</reference>
<evidence type="ECO:0000259" key="1">
    <source>
        <dbReference type="Pfam" id="PF09356"/>
    </source>
</evidence>
<accession>A0A842HDZ2</accession>
<evidence type="ECO:0000313" key="2">
    <source>
        <dbReference type="EMBL" id="MBC2593797.1"/>
    </source>
</evidence>
<name>A0A842HDZ2_9BACT</name>
<sequence>MTYLDIPVFPLVADLGESMCRTLNYEPEVTDIGFGAQPAMPVQASTQERLQIVTVAPDADALDVVEAFFNARSGRFKAFWLATGSEDVTVLTMSALAAVFIETSAFSDWSHLKGKHLAFRSLDGQCLLRKVLLVEATAFATRSQVTLDAALPANADCWQVSRLLLVRLSNDEIEYEFEADNHARIRFTGIELPEEYAVPNALATRRPVYLYRITRRYGVRDIYSLHLTSHDIPVNCGVIWQPVPIDHSGLSVSTEGDTDKLNLELFAWEGNPFEDWLPIHIGQPTGVVLSLAHVDEVTGLVLEAPTILFRGIIESVTRQGYTLKAKAVSPLSYGEKRVPRFYLQTRCNYQLFDGSTCRVPSATYRLTGTIEAIDTDGGSIDFESASLADKAADWLAGGYIEIGTAPQVEVRTIRYAEILSATRHRLYLNASLRISQTGDSCSAWPGCDRTPDSCKQRFDNFVNYGGHPFIPYENPTLKAMSLATPASGGGKK</sequence>
<dbReference type="EMBL" id="JACHVB010000014">
    <property type="protein sequence ID" value="MBC2593797.1"/>
    <property type="molecule type" value="Genomic_DNA"/>
</dbReference>